<evidence type="ECO:0000313" key="3">
    <source>
        <dbReference type="EMBL" id="RVT86339.1"/>
    </source>
</evidence>
<dbReference type="GO" id="GO:0004803">
    <property type="term" value="F:transposase activity"/>
    <property type="evidence" value="ECO:0007669"/>
    <property type="project" value="InterPro"/>
</dbReference>
<keyword evidence="4" id="KW-1185">Reference proteome</keyword>
<dbReference type="GO" id="GO:0006313">
    <property type="term" value="P:DNA transposition"/>
    <property type="evidence" value="ECO:0007669"/>
    <property type="project" value="InterPro"/>
</dbReference>
<dbReference type="OrthoDB" id="9814067at2"/>
<dbReference type="Gene3D" id="3.30.70.1290">
    <property type="entry name" value="Transposase IS200-like"/>
    <property type="match status" value="1"/>
</dbReference>
<dbReference type="GO" id="GO:0003677">
    <property type="term" value="F:DNA binding"/>
    <property type="evidence" value="ECO:0007669"/>
    <property type="project" value="InterPro"/>
</dbReference>
<dbReference type="Pfam" id="PF01797">
    <property type="entry name" value="Y1_Tnp"/>
    <property type="match status" value="1"/>
</dbReference>
<dbReference type="PANTHER" id="PTHR34322">
    <property type="entry name" value="TRANSPOSASE, Y1_TNP DOMAIN-CONTAINING"/>
    <property type="match status" value="1"/>
</dbReference>
<dbReference type="Proteomes" id="UP000288587">
    <property type="component" value="Unassembled WGS sequence"/>
</dbReference>
<feature type="compositionally biased region" description="Low complexity" evidence="1">
    <location>
        <begin position="224"/>
        <end position="233"/>
    </location>
</feature>
<comment type="caution">
    <text evidence="3">The sequence shown here is derived from an EMBL/GenBank/DDBJ whole genome shotgun (WGS) entry which is preliminary data.</text>
</comment>
<reference evidence="3 4" key="1">
    <citation type="submission" date="2019-01" db="EMBL/GenBank/DDBJ databases">
        <authorList>
            <person name="Chen W.-M."/>
        </authorList>
    </citation>
    <scope>NUCLEOTIDE SEQUENCE [LARGE SCALE GENOMIC DNA]</scope>
    <source>
        <strain evidence="3 4">CCP-18</strain>
    </source>
</reference>
<dbReference type="AlphaFoldDB" id="A0A437LLP3"/>
<dbReference type="SUPFAM" id="SSF143422">
    <property type="entry name" value="Transposase IS200-like"/>
    <property type="match status" value="1"/>
</dbReference>
<evidence type="ECO:0000259" key="2">
    <source>
        <dbReference type="SMART" id="SM01321"/>
    </source>
</evidence>
<dbReference type="InterPro" id="IPR036515">
    <property type="entry name" value="Transposase_17_sf"/>
</dbReference>
<feature type="domain" description="Transposase IS200-like" evidence="2">
    <location>
        <begin position="9"/>
        <end position="124"/>
    </location>
</feature>
<dbReference type="RefSeq" id="WP_127682835.1">
    <property type="nucleotide sequence ID" value="NZ_SACM01000002.1"/>
</dbReference>
<evidence type="ECO:0000256" key="1">
    <source>
        <dbReference type="SAM" id="MobiDB-lite"/>
    </source>
</evidence>
<dbReference type="PANTHER" id="PTHR34322:SF2">
    <property type="entry name" value="TRANSPOSASE IS200-LIKE DOMAIN-CONTAINING PROTEIN"/>
    <property type="match status" value="1"/>
</dbReference>
<organism evidence="3 4">
    <name type="scientific">Inhella crocodyli</name>
    <dbReference type="NCBI Taxonomy" id="2499851"/>
    <lineage>
        <taxon>Bacteria</taxon>
        <taxon>Pseudomonadati</taxon>
        <taxon>Pseudomonadota</taxon>
        <taxon>Betaproteobacteria</taxon>
        <taxon>Burkholderiales</taxon>
        <taxon>Sphaerotilaceae</taxon>
        <taxon>Inhella</taxon>
    </lineage>
</organism>
<gene>
    <name evidence="3" type="ORF">EOD73_09955</name>
</gene>
<name>A0A437LLP3_9BURK</name>
<accession>A0A437LLP3</accession>
<dbReference type="EMBL" id="SACM01000002">
    <property type="protein sequence ID" value="RVT86339.1"/>
    <property type="molecule type" value="Genomic_DNA"/>
</dbReference>
<sequence length="233" mass="26542">MARQSRLVVPGHLHHLLQRGNNRQAVFLDDDDRRHYLDHLREATRLHGVQVHAYVLMPNHVHLLVTPSTDDGLARAMQTLGRRYVTQFNQRHGRSGTLWEGRFRTALIESPAHFLDALVYVEQHPVRAGLVENASDHAWSSAPHHLGLRRDPLIAEHRDFWALGNTPFDREAVVRQALAQGLPARTLDMLGRHAHSGWPLVGERWARELAEAHGRPVRPRPRGRPVVPKKPST</sequence>
<feature type="region of interest" description="Disordered" evidence="1">
    <location>
        <begin position="213"/>
        <end position="233"/>
    </location>
</feature>
<proteinExistence type="predicted"/>
<dbReference type="SMART" id="SM01321">
    <property type="entry name" value="Y1_Tnp"/>
    <property type="match status" value="1"/>
</dbReference>
<dbReference type="InterPro" id="IPR002686">
    <property type="entry name" value="Transposase_17"/>
</dbReference>
<protein>
    <submittedName>
        <fullName evidence="3">Transposase</fullName>
    </submittedName>
</protein>
<evidence type="ECO:0000313" key="4">
    <source>
        <dbReference type="Proteomes" id="UP000288587"/>
    </source>
</evidence>